<organism evidence="1 2">
    <name type="scientific">Nocardia fluminea</name>
    <dbReference type="NCBI Taxonomy" id="134984"/>
    <lineage>
        <taxon>Bacteria</taxon>
        <taxon>Bacillati</taxon>
        <taxon>Actinomycetota</taxon>
        <taxon>Actinomycetes</taxon>
        <taxon>Mycobacteriales</taxon>
        <taxon>Nocardiaceae</taxon>
        <taxon>Nocardia</taxon>
    </lineage>
</organism>
<comment type="caution">
    <text evidence="1">The sequence shown here is derived from an EMBL/GenBank/DDBJ whole genome shotgun (WGS) entry which is preliminary data.</text>
</comment>
<reference evidence="1 2" key="1">
    <citation type="submission" date="2017-12" db="EMBL/GenBank/DDBJ databases">
        <title>Sequencing the genomes of 1000 Actinobacteria strains.</title>
        <authorList>
            <person name="Klenk H.-P."/>
        </authorList>
    </citation>
    <scope>NUCLEOTIDE SEQUENCE [LARGE SCALE GENOMIC DNA]</scope>
    <source>
        <strain evidence="1 2">DSM 44489</strain>
    </source>
</reference>
<keyword evidence="2" id="KW-1185">Reference proteome</keyword>
<gene>
    <name evidence="1" type="ORF">ATK86_1121</name>
</gene>
<dbReference type="AlphaFoldDB" id="A0A2N3WYY6"/>
<name>A0A2N3WYY6_9NOCA</name>
<dbReference type="Proteomes" id="UP000233766">
    <property type="component" value="Unassembled WGS sequence"/>
</dbReference>
<evidence type="ECO:0000313" key="2">
    <source>
        <dbReference type="Proteomes" id="UP000233766"/>
    </source>
</evidence>
<protein>
    <submittedName>
        <fullName evidence="1">Uncharacterized protein</fullName>
    </submittedName>
</protein>
<proteinExistence type="predicted"/>
<evidence type="ECO:0000313" key="1">
    <source>
        <dbReference type="EMBL" id="PKV99080.1"/>
    </source>
</evidence>
<sequence>MDTGSAALLTALANMITSGSAVSVTPGGPTPTPVV</sequence>
<accession>A0A2N3WYY6</accession>
<dbReference type="EMBL" id="PJMW01000001">
    <property type="protein sequence ID" value="PKV99080.1"/>
    <property type="molecule type" value="Genomic_DNA"/>
</dbReference>